<keyword evidence="3" id="KW-1185">Reference proteome</keyword>
<evidence type="ECO:0000256" key="1">
    <source>
        <dbReference type="SAM" id="MobiDB-lite"/>
    </source>
</evidence>
<organism evidence="2 3">
    <name type="scientific">Porites evermanni</name>
    <dbReference type="NCBI Taxonomy" id="104178"/>
    <lineage>
        <taxon>Eukaryota</taxon>
        <taxon>Metazoa</taxon>
        <taxon>Cnidaria</taxon>
        <taxon>Anthozoa</taxon>
        <taxon>Hexacorallia</taxon>
        <taxon>Scleractinia</taxon>
        <taxon>Fungiina</taxon>
        <taxon>Poritidae</taxon>
        <taxon>Porites</taxon>
    </lineage>
</organism>
<evidence type="ECO:0000313" key="2">
    <source>
        <dbReference type="EMBL" id="CAH3026457.1"/>
    </source>
</evidence>
<protein>
    <submittedName>
        <fullName evidence="2">Uncharacterized protein</fullName>
    </submittedName>
</protein>
<feature type="compositionally biased region" description="Acidic residues" evidence="1">
    <location>
        <begin position="122"/>
        <end position="143"/>
    </location>
</feature>
<evidence type="ECO:0000313" key="3">
    <source>
        <dbReference type="Proteomes" id="UP001159427"/>
    </source>
</evidence>
<dbReference type="Proteomes" id="UP001159427">
    <property type="component" value="Unassembled WGS sequence"/>
</dbReference>
<name>A0ABN8M9Z4_9CNID</name>
<feature type="region of interest" description="Disordered" evidence="1">
    <location>
        <begin position="106"/>
        <end position="149"/>
    </location>
</feature>
<proteinExistence type="predicted"/>
<comment type="caution">
    <text evidence="2">The sequence shown here is derived from an EMBL/GenBank/DDBJ whole genome shotgun (WGS) entry which is preliminary data.</text>
</comment>
<dbReference type="EMBL" id="CALNXI010000405">
    <property type="protein sequence ID" value="CAH3026457.1"/>
    <property type="molecule type" value="Genomic_DNA"/>
</dbReference>
<gene>
    <name evidence="2" type="ORF">PEVE_00029115</name>
</gene>
<reference evidence="2 3" key="1">
    <citation type="submission" date="2022-05" db="EMBL/GenBank/DDBJ databases">
        <authorList>
            <consortium name="Genoscope - CEA"/>
            <person name="William W."/>
        </authorList>
    </citation>
    <scope>NUCLEOTIDE SEQUENCE [LARGE SCALE GENOMIC DNA]</scope>
</reference>
<sequence>MSSTVKFEGHVSVKRPILDSLMIHNFHTLSKASIFNNTFKEADLPASLSADAVTTPQTYAHENQAEYSTCQDLSTENKALKKEIRATSKDNLSHYDSFSLDNTAQAHNAPTVFGDQNYSVDDFTEDSDDDDDDNEEPENDDDPSWTPEK</sequence>
<accession>A0ABN8M9Z4</accession>
<feature type="compositionally biased region" description="Polar residues" evidence="1">
    <location>
        <begin position="106"/>
        <end position="119"/>
    </location>
</feature>